<dbReference type="AlphaFoldDB" id="A0A3L6F1V8"/>
<dbReference type="InterPro" id="IPR033896">
    <property type="entry name" value="MEF2-like_N"/>
</dbReference>
<feature type="domain" description="MADS-box" evidence="6">
    <location>
        <begin position="1"/>
        <end position="61"/>
    </location>
</feature>
<name>A0A3L6F1V8_MAIZE</name>
<dbReference type="GO" id="GO:0000977">
    <property type="term" value="F:RNA polymerase II transcription regulatory region sequence-specific DNA binding"/>
    <property type="evidence" value="ECO:0007669"/>
    <property type="project" value="InterPro"/>
</dbReference>
<dbReference type="PRINTS" id="PR00404">
    <property type="entry name" value="MADSDOMAIN"/>
</dbReference>
<evidence type="ECO:0000259" key="6">
    <source>
        <dbReference type="PROSITE" id="PS50066"/>
    </source>
</evidence>
<dbReference type="InterPro" id="IPR002487">
    <property type="entry name" value="TF_Kbox"/>
</dbReference>
<dbReference type="PROSITE" id="PS50066">
    <property type="entry name" value="MADS_BOX_2"/>
    <property type="match status" value="1"/>
</dbReference>
<dbReference type="SMART" id="SM00432">
    <property type="entry name" value="MADS"/>
    <property type="match status" value="1"/>
</dbReference>
<dbReference type="SUPFAM" id="SSF55455">
    <property type="entry name" value="SRF-like"/>
    <property type="match status" value="1"/>
</dbReference>
<dbReference type="InterPro" id="IPR050142">
    <property type="entry name" value="MADS-box/MEF2_TF"/>
</dbReference>
<dbReference type="PANTHER" id="PTHR48019">
    <property type="entry name" value="SERUM RESPONSE FACTOR HOMOLOG"/>
    <property type="match status" value="1"/>
</dbReference>
<dbReference type="InterPro" id="IPR036879">
    <property type="entry name" value="TF_MADSbox_sf"/>
</dbReference>
<accession>A0A3L6F1V8</accession>
<evidence type="ECO:0000256" key="4">
    <source>
        <dbReference type="ARBA" id="ARBA00023163"/>
    </source>
</evidence>
<keyword evidence="3" id="KW-0238">DNA-binding</keyword>
<keyword evidence="4" id="KW-0804">Transcription</keyword>
<dbReference type="Gene3D" id="3.40.1810.10">
    <property type="entry name" value="Transcription factor, MADS-box"/>
    <property type="match status" value="1"/>
</dbReference>
<evidence type="ECO:0000256" key="3">
    <source>
        <dbReference type="ARBA" id="ARBA00023125"/>
    </source>
</evidence>
<dbReference type="GO" id="GO:0045944">
    <property type="term" value="P:positive regulation of transcription by RNA polymerase II"/>
    <property type="evidence" value="ECO:0007669"/>
    <property type="project" value="InterPro"/>
</dbReference>
<reference evidence="8" key="1">
    <citation type="journal article" date="2018" name="Nat. Genet.">
        <title>Extensive intraspecific gene order and gene structural variations between Mo17 and other maize genomes.</title>
        <authorList>
            <person name="Sun S."/>
            <person name="Zhou Y."/>
            <person name="Chen J."/>
            <person name="Shi J."/>
            <person name="Zhao H."/>
            <person name="Zhao H."/>
            <person name="Song W."/>
            <person name="Zhang M."/>
            <person name="Cui Y."/>
            <person name="Dong X."/>
            <person name="Liu H."/>
            <person name="Ma X."/>
            <person name="Jiao Y."/>
            <person name="Wang B."/>
            <person name="Wei X."/>
            <person name="Stein J.C."/>
            <person name="Glaubitz J.C."/>
            <person name="Lu F."/>
            <person name="Yu G."/>
            <person name="Liang C."/>
            <person name="Fengler K."/>
            <person name="Li B."/>
            <person name="Rafalski A."/>
            <person name="Schnable P.S."/>
            <person name="Ware D.H."/>
            <person name="Buckler E.S."/>
            <person name="Lai J."/>
        </authorList>
    </citation>
    <scope>NUCLEOTIDE SEQUENCE [LARGE SCALE GENOMIC DNA]</scope>
    <source>
        <tissue evidence="8">Seedling</tissue>
    </source>
</reference>
<protein>
    <submittedName>
        <fullName evidence="8">MADS-box transcription factor 26</fullName>
    </submittedName>
</protein>
<comment type="subcellular location">
    <subcellularLocation>
        <location evidence="1">Nucleus</location>
    </subcellularLocation>
</comment>
<evidence type="ECO:0000259" key="7">
    <source>
        <dbReference type="PROSITE" id="PS51297"/>
    </source>
</evidence>
<comment type="caution">
    <text evidence="8">The sequence shown here is derived from an EMBL/GenBank/DDBJ whole genome shotgun (WGS) entry which is preliminary data.</text>
</comment>
<gene>
    <name evidence="8" type="primary">MADS26_2</name>
    <name evidence="8" type="ORF">Zm00014a_032941</name>
</gene>
<feature type="domain" description="K-box" evidence="7">
    <location>
        <begin position="122"/>
        <end position="218"/>
    </location>
</feature>
<dbReference type="Proteomes" id="UP000251960">
    <property type="component" value="Chromosome 4"/>
</dbReference>
<sequence length="267" mass="29536">MARGKVQLRRVENPVHRQVTFCKRRAGLLKKARELSVLCDASVGIIVFSAHGKLYDLATTGTMEELIERYKAASAGEATTDGCGRHNRMVSSGSQCPPNLPAGIMSSALPCLPKSFGHVHVCQDPKHETTVLQQEINLLQKGLRYIYGNRANEHMNVDELNALERYLEIWMYNTRSAKMQIMAQEIQALKSKACQNPEGMLKAANEILQEKIVEQSSLLDVGMVVADQQNGRFSTVPLVEEVISSNPLTILSGYSSCRGSEMGYSFC</sequence>
<dbReference type="GO" id="GO:0003700">
    <property type="term" value="F:DNA-binding transcription factor activity"/>
    <property type="evidence" value="ECO:0007669"/>
    <property type="project" value="InterPro"/>
</dbReference>
<dbReference type="GO" id="GO:0046983">
    <property type="term" value="F:protein dimerization activity"/>
    <property type="evidence" value="ECO:0007669"/>
    <property type="project" value="InterPro"/>
</dbReference>
<proteinExistence type="predicted"/>
<keyword evidence="5" id="KW-0539">Nucleus</keyword>
<dbReference type="EMBL" id="NCVQ01000005">
    <property type="protein sequence ID" value="PWZ27009.1"/>
    <property type="molecule type" value="Genomic_DNA"/>
</dbReference>
<evidence type="ECO:0000256" key="5">
    <source>
        <dbReference type="ARBA" id="ARBA00023242"/>
    </source>
</evidence>
<dbReference type="PROSITE" id="PS51297">
    <property type="entry name" value="K_BOX"/>
    <property type="match status" value="1"/>
</dbReference>
<keyword evidence="2" id="KW-0805">Transcription regulation</keyword>
<evidence type="ECO:0000256" key="1">
    <source>
        <dbReference type="ARBA" id="ARBA00004123"/>
    </source>
</evidence>
<dbReference type="GO" id="GO:0005634">
    <property type="term" value="C:nucleus"/>
    <property type="evidence" value="ECO:0007669"/>
    <property type="project" value="UniProtKB-SubCell"/>
</dbReference>
<organism evidence="8">
    <name type="scientific">Zea mays</name>
    <name type="common">Maize</name>
    <dbReference type="NCBI Taxonomy" id="4577"/>
    <lineage>
        <taxon>Eukaryota</taxon>
        <taxon>Viridiplantae</taxon>
        <taxon>Streptophyta</taxon>
        <taxon>Embryophyta</taxon>
        <taxon>Tracheophyta</taxon>
        <taxon>Spermatophyta</taxon>
        <taxon>Magnoliopsida</taxon>
        <taxon>Liliopsida</taxon>
        <taxon>Poales</taxon>
        <taxon>Poaceae</taxon>
        <taxon>PACMAD clade</taxon>
        <taxon>Panicoideae</taxon>
        <taxon>Andropogonodae</taxon>
        <taxon>Andropogoneae</taxon>
        <taxon>Tripsacinae</taxon>
        <taxon>Zea</taxon>
    </lineage>
</organism>
<dbReference type="CDD" id="cd00265">
    <property type="entry name" value="MADS_MEF2_like"/>
    <property type="match status" value="1"/>
</dbReference>
<dbReference type="Pfam" id="PF01486">
    <property type="entry name" value="K-box"/>
    <property type="match status" value="1"/>
</dbReference>
<dbReference type="ExpressionAtlas" id="A0A3L6F1V8">
    <property type="expression patterns" value="baseline and differential"/>
</dbReference>
<evidence type="ECO:0000256" key="2">
    <source>
        <dbReference type="ARBA" id="ARBA00023015"/>
    </source>
</evidence>
<dbReference type="Pfam" id="PF00319">
    <property type="entry name" value="SRF-TF"/>
    <property type="match status" value="1"/>
</dbReference>
<evidence type="ECO:0000313" key="8">
    <source>
        <dbReference type="EMBL" id="PWZ27009.1"/>
    </source>
</evidence>
<dbReference type="InterPro" id="IPR002100">
    <property type="entry name" value="TF_MADSbox"/>
</dbReference>